<evidence type="ECO:0000313" key="1">
    <source>
        <dbReference type="EMBL" id="XAI95560.1"/>
    </source>
</evidence>
<proteinExistence type="predicted"/>
<organism evidence="1 2">
    <name type="scientific">Microcystis phage Mvi-JY20</name>
    <dbReference type="NCBI Taxonomy" id="3128146"/>
    <lineage>
        <taxon>Viruses</taxon>
        <taxon>Duplodnaviria</taxon>
        <taxon>Heunggongvirae</taxon>
        <taxon>Uroviricota</taxon>
        <taxon>Caudoviricetes</taxon>
    </lineage>
</organism>
<name>A0AAX4QGM6_9CAUD</name>
<dbReference type="Proteomes" id="UP001459105">
    <property type="component" value="Segment"/>
</dbReference>
<dbReference type="EMBL" id="PP438412">
    <property type="protein sequence ID" value="XAI95560.1"/>
    <property type="molecule type" value="Genomic_DNA"/>
</dbReference>
<reference evidence="1" key="1">
    <citation type="submission" date="2024-03" db="EMBL/GenBank/DDBJ databases">
        <authorList>
            <person name="Lin W."/>
            <person name="Li D."/>
            <person name="Tong Y."/>
        </authorList>
    </citation>
    <scope>NUCLEOTIDE SEQUENCE</scope>
</reference>
<protein>
    <submittedName>
        <fullName evidence="1">Uncharacterized protein</fullName>
    </submittedName>
</protein>
<accession>A0AAX4QGM6</accession>
<sequence length="99" mass="11915">MQRFLRSLRFALAPKDPVVATVWCQRRLFRLMRFREYDTYKPLFYYQWVNEDNRPVSDTYIHANVALMSFGEWWDYSIVLLKTNGNDVKTASVERRGQA</sequence>
<evidence type="ECO:0000313" key="2">
    <source>
        <dbReference type="Proteomes" id="UP001459105"/>
    </source>
</evidence>